<name>A0A2B7Y4P6_9EURO</name>
<dbReference type="Proteomes" id="UP000223968">
    <property type="component" value="Unassembled WGS sequence"/>
</dbReference>
<evidence type="ECO:0000313" key="2">
    <source>
        <dbReference type="EMBL" id="PGH16200.1"/>
    </source>
</evidence>
<feature type="compositionally biased region" description="Acidic residues" evidence="1">
    <location>
        <begin position="156"/>
        <end position="167"/>
    </location>
</feature>
<evidence type="ECO:0000256" key="1">
    <source>
        <dbReference type="SAM" id="MobiDB-lite"/>
    </source>
</evidence>
<proteinExistence type="predicted"/>
<organism evidence="2 3">
    <name type="scientific">Helicocarpus griseus UAMH5409</name>
    <dbReference type="NCBI Taxonomy" id="1447875"/>
    <lineage>
        <taxon>Eukaryota</taxon>
        <taxon>Fungi</taxon>
        <taxon>Dikarya</taxon>
        <taxon>Ascomycota</taxon>
        <taxon>Pezizomycotina</taxon>
        <taxon>Eurotiomycetes</taxon>
        <taxon>Eurotiomycetidae</taxon>
        <taxon>Onygenales</taxon>
        <taxon>Ajellomycetaceae</taxon>
        <taxon>Helicocarpus</taxon>
    </lineage>
</organism>
<protein>
    <submittedName>
        <fullName evidence="2">Uncharacterized protein</fullName>
    </submittedName>
</protein>
<keyword evidence="3" id="KW-1185">Reference proteome</keyword>
<evidence type="ECO:0000313" key="3">
    <source>
        <dbReference type="Proteomes" id="UP000223968"/>
    </source>
</evidence>
<comment type="caution">
    <text evidence="2">The sequence shown here is derived from an EMBL/GenBank/DDBJ whole genome shotgun (WGS) entry which is preliminary data.</text>
</comment>
<accession>A0A2B7Y4P6</accession>
<gene>
    <name evidence="2" type="ORF">AJ79_01967</name>
</gene>
<dbReference type="EMBL" id="PDNB01000019">
    <property type="protein sequence ID" value="PGH16200.1"/>
    <property type="molecule type" value="Genomic_DNA"/>
</dbReference>
<dbReference type="AlphaFoldDB" id="A0A2B7Y4P6"/>
<sequence length="200" mass="22983">MAFYNLRDNQPVDKDMEITNPFAELGIMFRPTFERVNNRKELTTALMAHQVNEQIQWHFTKPLPPIPTSESLSPKEICDVYLLRLALLFGCLDKLAVSDSLFKDVKAVLDGDDENPLKLVRETILVYSTTVRCYEKGVAHYAGRQFSKTPRGGEKPDDEGNQSEDEHEEARSKKRPAKKRNNMRSEGNISDKWNIDRRLG</sequence>
<feature type="compositionally biased region" description="Basic residues" evidence="1">
    <location>
        <begin position="172"/>
        <end position="182"/>
    </location>
</feature>
<feature type="region of interest" description="Disordered" evidence="1">
    <location>
        <begin position="145"/>
        <end position="200"/>
    </location>
</feature>
<reference evidence="2 3" key="1">
    <citation type="submission" date="2017-10" db="EMBL/GenBank/DDBJ databases">
        <title>Comparative genomics in systemic dimorphic fungi from Ajellomycetaceae.</title>
        <authorList>
            <person name="Munoz J.F."/>
            <person name="Mcewen J.G."/>
            <person name="Clay O.K."/>
            <person name="Cuomo C.A."/>
        </authorList>
    </citation>
    <scope>NUCLEOTIDE SEQUENCE [LARGE SCALE GENOMIC DNA]</scope>
    <source>
        <strain evidence="2 3">UAMH5409</strain>
    </source>
</reference>